<dbReference type="PANTHER" id="PTHR34216:SF11">
    <property type="entry name" value="CHITOOLIGOSACCHARIDE DEACETYLASE"/>
    <property type="match status" value="1"/>
</dbReference>
<accession>A0A2Y9BLB5</accession>
<dbReference type="PROSITE" id="PS51677">
    <property type="entry name" value="NODB"/>
    <property type="match status" value="1"/>
</dbReference>
<name>A0A2Y9BLB5_9FIRM</name>
<organism evidence="3 4">
    <name type="scientific">Faecalicatena orotica</name>
    <dbReference type="NCBI Taxonomy" id="1544"/>
    <lineage>
        <taxon>Bacteria</taxon>
        <taxon>Bacillati</taxon>
        <taxon>Bacillota</taxon>
        <taxon>Clostridia</taxon>
        <taxon>Lachnospirales</taxon>
        <taxon>Lachnospiraceae</taxon>
        <taxon>Faecalicatena</taxon>
    </lineage>
</organism>
<dbReference type="InterPro" id="IPR051398">
    <property type="entry name" value="Polysacch_Deacetylase"/>
</dbReference>
<dbReference type="GO" id="GO:0016810">
    <property type="term" value="F:hydrolase activity, acting on carbon-nitrogen (but not peptide) bonds"/>
    <property type="evidence" value="ECO:0007669"/>
    <property type="project" value="InterPro"/>
</dbReference>
<dbReference type="Gene3D" id="3.20.20.370">
    <property type="entry name" value="Glycoside hydrolase/deacetylase"/>
    <property type="match status" value="1"/>
</dbReference>
<dbReference type="CDD" id="cd10967">
    <property type="entry name" value="CE4_GLA_like_6s"/>
    <property type="match status" value="1"/>
</dbReference>
<dbReference type="InterPro" id="IPR011330">
    <property type="entry name" value="Glyco_hydro/deAcase_b/a-brl"/>
</dbReference>
<keyword evidence="1" id="KW-0732">Signal</keyword>
<reference evidence="3 4" key="1">
    <citation type="submission" date="2018-05" db="EMBL/GenBank/DDBJ databases">
        <title>The Hungate 1000. A catalogue of reference genomes from the rumen microbiome.</title>
        <authorList>
            <person name="Kelly W."/>
        </authorList>
    </citation>
    <scope>NUCLEOTIDE SEQUENCE [LARGE SCALE GENOMIC DNA]</scope>
    <source>
        <strain evidence="3 4">NLAE-zl-C242</strain>
    </source>
</reference>
<dbReference type="AlphaFoldDB" id="A0A2Y9BLB5"/>
<dbReference type="InterPro" id="IPR002509">
    <property type="entry name" value="NODB_dom"/>
</dbReference>
<evidence type="ECO:0000313" key="4">
    <source>
        <dbReference type="Proteomes" id="UP000245845"/>
    </source>
</evidence>
<protein>
    <submittedName>
        <fullName evidence="3">Polysaccharide deacetylase</fullName>
    </submittedName>
</protein>
<keyword evidence="4" id="KW-1185">Reference proteome</keyword>
<dbReference type="RefSeq" id="WP_109734040.1">
    <property type="nucleotide sequence ID" value="NZ_BAAACK010000029.1"/>
</dbReference>
<sequence length="285" mass="33423">MLKLRQDIPLFPKGRKKALTFSYDDGITQDRRFVEMLNRYHLKGTFNLNPGLMGNKDWLSQPGIEVSHYKMDKCEIAELYKGHEIAVHTMTHPDLPRVPEGMIAYEIAACRRELEEIAKKPVTGMAYPFGTYNDKVKNAAKVCGITYSRTTKQHFSFHLPEDFLEWHPTIHHTENTLYSLWEKFLEPVDNEMYRQPQLFYVWGHTYEFDAFDQWKDMEEFLKQAGGHDEIWYATNEEIYRYVMAAQRLVYSASGDYIFNPGVLDVWMLIDKKEYHIPGGETVTIG</sequence>
<dbReference type="Proteomes" id="UP000245845">
    <property type="component" value="Unassembled WGS sequence"/>
</dbReference>
<dbReference type="PANTHER" id="PTHR34216">
    <property type="match status" value="1"/>
</dbReference>
<comment type="caution">
    <text evidence="3">The sequence shown here is derived from an EMBL/GenBank/DDBJ whole genome shotgun (WGS) entry which is preliminary data.</text>
</comment>
<gene>
    <name evidence="3" type="ORF">A8806_1306</name>
</gene>
<evidence type="ECO:0000313" key="3">
    <source>
        <dbReference type="EMBL" id="PWJ16881.1"/>
    </source>
</evidence>
<feature type="domain" description="NodB homology" evidence="2">
    <location>
        <begin position="15"/>
        <end position="285"/>
    </location>
</feature>
<dbReference type="SUPFAM" id="SSF88713">
    <property type="entry name" value="Glycoside hydrolase/deacetylase"/>
    <property type="match status" value="1"/>
</dbReference>
<dbReference type="Pfam" id="PF01522">
    <property type="entry name" value="Polysacc_deac_1"/>
    <property type="match status" value="1"/>
</dbReference>
<proteinExistence type="predicted"/>
<dbReference type="OrthoDB" id="43281at2"/>
<evidence type="ECO:0000259" key="2">
    <source>
        <dbReference type="PROSITE" id="PS51677"/>
    </source>
</evidence>
<dbReference type="GO" id="GO:0005975">
    <property type="term" value="P:carbohydrate metabolic process"/>
    <property type="evidence" value="ECO:0007669"/>
    <property type="project" value="InterPro"/>
</dbReference>
<evidence type="ECO:0000256" key="1">
    <source>
        <dbReference type="ARBA" id="ARBA00022729"/>
    </source>
</evidence>
<dbReference type="EMBL" id="QGDL01000030">
    <property type="protein sequence ID" value="PWJ16881.1"/>
    <property type="molecule type" value="Genomic_DNA"/>
</dbReference>